<dbReference type="InterPro" id="IPR006172">
    <property type="entry name" value="DNA-dir_DNA_pol_B"/>
</dbReference>
<dbReference type="PANTHER" id="PTHR33568">
    <property type="entry name" value="DNA POLYMERASE"/>
    <property type="match status" value="1"/>
</dbReference>
<proteinExistence type="inferred from homology"/>
<keyword evidence="3" id="KW-0808">Transferase</keyword>
<dbReference type="InterPro" id="IPR043502">
    <property type="entry name" value="DNA/RNA_pol_sf"/>
</dbReference>
<dbReference type="InterPro" id="IPR004868">
    <property type="entry name" value="DNA-dir_DNA_pol_B_mt/vir"/>
</dbReference>
<dbReference type="AlphaFoldDB" id="A0A5B9RCL8"/>
<dbReference type="EMBL" id="MK623257">
    <property type="protein sequence ID" value="QEG57039.1"/>
    <property type="molecule type" value="Genomic_DNA"/>
</dbReference>
<dbReference type="EC" id="2.7.7.7" evidence="2"/>
<evidence type="ECO:0000256" key="5">
    <source>
        <dbReference type="ARBA" id="ARBA00022705"/>
    </source>
</evidence>
<evidence type="ECO:0000259" key="9">
    <source>
        <dbReference type="Pfam" id="PF03175"/>
    </source>
</evidence>
<feature type="domain" description="DNA-directed DNA polymerase family B mitochondria/virus" evidence="9">
    <location>
        <begin position="21"/>
        <end position="252"/>
    </location>
</feature>
<dbReference type="Gene3D" id="1.10.287.690">
    <property type="entry name" value="Helix hairpin bin"/>
    <property type="match status" value="1"/>
</dbReference>
<evidence type="ECO:0000256" key="8">
    <source>
        <dbReference type="ARBA" id="ARBA00049244"/>
    </source>
</evidence>
<sequence length="408" mass="46395">MNLNRTLNVLLDVCLGDVYKPTNEPDTKVYSYDVNSLYPFSMKEFPMPIGMPKYFEGDITKIKPDAFGIFEVEVQAPKDLYYPVIQTKVQTPNGNRTIAPVGNWSGVYFSEEIKNAETFGYKFKILKGYLFEKGFIFTEYVDFLYKLKANSTKGTPNYLIVKLLLNSLYGKFGMDPENDKHVIIDSDKAKQYHNNYVVTNVIDLGNNKELISYYKPVSDKIESNKPSSKNISVPVALAITAYARIHMSLLKKSALSSNLDIFYMDTDSLSLNGELDPKFIGTELGKLKLEHIFNEVIYLAPKVYAGKTDTYEYVKIKGLKNPISFDEMKPLLNKGDSLQINQEKWYKHINEGLITVKNEIYTLMLTDNKRELLFTADGIFTDTNPYVLSNGSLLTNKDLLVQASTLDL</sequence>
<evidence type="ECO:0000313" key="10">
    <source>
        <dbReference type="EMBL" id="QEG57039.1"/>
    </source>
</evidence>
<evidence type="ECO:0000256" key="3">
    <source>
        <dbReference type="ARBA" id="ARBA00022679"/>
    </source>
</evidence>
<geneLocation type="mitochondrion" evidence="10"/>
<keyword evidence="7" id="KW-0238">DNA-binding</keyword>
<dbReference type="GO" id="GO:0000166">
    <property type="term" value="F:nucleotide binding"/>
    <property type="evidence" value="ECO:0007669"/>
    <property type="project" value="InterPro"/>
</dbReference>
<dbReference type="GO" id="GO:0003887">
    <property type="term" value="F:DNA-directed DNA polymerase activity"/>
    <property type="evidence" value="ECO:0007669"/>
    <property type="project" value="UniProtKB-KW"/>
</dbReference>
<protein>
    <recommendedName>
        <fullName evidence="2">DNA-directed DNA polymerase</fullName>
        <ecNumber evidence="2">2.7.7.7</ecNumber>
    </recommendedName>
</protein>
<dbReference type="GO" id="GO:0006260">
    <property type="term" value="P:DNA replication"/>
    <property type="evidence" value="ECO:0007669"/>
    <property type="project" value="UniProtKB-KW"/>
</dbReference>
<dbReference type="Pfam" id="PF03175">
    <property type="entry name" value="DNA_pol_B_2"/>
    <property type="match status" value="1"/>
</dbReference>
<dbReference type="SUPFAM" id="SSF56672">
    <property type="entry name" value="DNA/RNA polymerases"/>
    <property type="match status" value="1"/>
</dbReference>
<evidence type="ECO:0000256" key="7">
    <source>
        <dbReference type="ARBA" id="ARBA00023125"/>
    </source>
</evidence>
<dbReference type="InterPro" id="IPR023211">
    <property type="entry name" value="DNA_pol_palm_dom_sf"/>
</dbReference>
<dbReference type="GO" id="GO:0003677">
    <property type="term" value="F:DNA binding"/>
    <property type="evidence" value="ECO:0007669"/>
    <property type="project" value="UniProtKB-KW"/>
</dbReference>
<keyword evidence="4" id="KW-0548">Nucleotidyltransferase</keyword>
<evidence type="ECO:0000256" key="4">
    <source>
        <dbReference type="ARBA" id="ARBA00022695"/>
    </source>
</evidence>
<reference evidence="10" key="2">
    <citation type="submission" date="2019-03" db="EMBL/GenBank/DDBJ databases">
        <authorList>
            <person name="Lee H.-H."/>
            <person name="Tsai I.J."/>
        </authorList>
    </citation>
    <scope>NUCLEOTIDE SEQUENCE</scope>
    <source>
        <strain evidence="10">BCRC 35384</strain>
    </source>
</reference>
<dbReference type="PANTHER" id="PTHR33568:SF3">
    <property type="entry name" value="DNA-DIRECTED DNA POLYMERASE"/>
    <property type="match status" value="1"/>
</dbReference>
<evidence type="ECO:0000256" key="1">
    <source>
        <dbReference type="ARBA" id="ARBA00005755"/>
    </source>
</evidence>
<keyword evidence="10" id="KW-0496">Mitochondrion</keyword>
<evidence type="ECO:0000256" key="2">
    <source>
        <dbReference type="ARBA" id="ARBA00012417"/>
    </source>
</evidence>
<name>A0A5B9RCL8_9AGAM</name>
<dbReference type="Gene3D" id="3.90.1600.10">
    <property type="entry name" value="Palm domain of DNA polymerase"/>
    <property type="match status" value="2"/>
</dbReference>
<keyword evidence="6" id="KW-0239">DNA-directed DNA polymerase</keyword>
<evidence type="ECO:0000256" key="6">
    <source>
        <dbReference type="ARBA" id="ARBA00022932"/>
    </source>
</evidence>
<comment type="similarity">
    <text evidence="1">Belongs to the DNA polymerase type-B family.</text>
</comment>
<keyword evidence="5" id="KW-0235">DNA replication</keyword>
<accession>A0A5B9RCL8</accession>
<gene>
    <name evidence="10" type="ORF">PPIT_000143</name>
</gene>
<reference evidence="10" key="1">
    <citation type="journal article" date="2019" name="Genome Biol. Evol.">
        <title>Evidence of extensive intraspecific noncoding reshuffling in a 169-kb mitochondrial genome of a basidiomycetous fungus.</title>
        <authorList>
            <person name="Lee H.H."/>
            <person name="Ke H.M."/>
            <person name="Lin C.I."/>
            <person name="Lee T.J."/>
            <person name="Chung C.L."/>
            <person name="Tsai I.J."/>
        </authorList>
    </citation>
    <scope>NUCLEOTIDE SEQUENCE</scope>
    <source>
        <strain evidence="10">BCRC 35384</strain>
    </source>
</reference>
<organism evidence="10">
    <name type="scientific">Porodaedalea pini</name>
    <dbReference type="NCBI Taxonomy" id="108901"/>
    <lineage>
        <taxon>Eukaryota</taxon>
        <taxon>Fungi</taxon>
        <taxon>Dikarya</taxon>
        <taxon>Basidiomycota</taxon>
        <taxon>Agaricomycotina</taxon>
        <taxon>Agaricomycetes</taxon>
        <taxon>Hymenochaetales</taxon>
        <taxon>Hymenochaetaceae</taxon>
        <taxon>Porodaedalea</taxon>
    </lineage>
</organism>
<dbReference type="PRINTS" id="PR00106">
    <property type="entry name" value="DNAPOLB"/>
</dbReference>
<comment type="catalytic activity">
    <reaction evidence="8">
        <text>DNA(n) + a 2'-deoxyribonucleoside 5'-triphosphate = DNA(n+1) + diphosphate</text>
        <dbReference type="Rhea" id="RHEA:22508"/>
        <dbReference type="Rhea" id="RHEA-COMP:17339"/>
        <dbReference type="Rhea" id="RHEA-COMP:17340"/>
        <dbReference type="ChEBI" id="CHEBI:33019"/>
        <dbReference type="ChEBI" id="CHEBI:61560"/>
        <dbReference type="ChEBI" id="CHEBI:173112"/>
        <dbReference type="EC" id="2.7.7.7"/>
    </reaction>
</comment>